<dbReference type="InterPro" id="IPR010751">
    <property type="entry name" value="TrfA"/>
</dbReference>
<dbReference type="AlphaFoldDB" id="A0A0B5FIV0"/>
<accession>A0A0B5FIV0</accession>
<evidence type="ECO:0000313" key="3">
    <source>
        <dbReference type="Proteomes" id="UP000035036"/>
    </source>
</evidence>
<protein>
    <recommendedName>
        <fullName evidence="4">TrfA family protein</fullName>
    </recommendedName>
</protein>
<proteinExistence type="predicted"/>
<evidence type="ECO:0000313" key="2">
    <source>
        <dbReference type="EMBL" id="AJF08122.1"/>
    </source>
</evidence>
<name>A0A0B5FIV0_9BACT</name>
<keyword evidence="3" id="KW-1185">Reference proteome</keyword>
<reference evidence="2 3" key="1">
    <citation type="journal article" date="2015" name="Genome Announc.">
        <title>Genomes of Geoalkalibacter ferrihydriticus Z-0531T and Geoalkalibacter subterraneus Red1T, Two Haloalkaliphilic Metal-Reducing Deltaproteobacteria.</title>
        <authorList>
            <person name="Badalamenti J.P."/>
            <person name="Krajmalnik-Brown R."/>
            <person name="Torres C.I."/>
            <person name="Bond D.R."/>
        </authorList>
    </citation>
    <scope>NUCLEOTIDE SEQUENCE [LARGE SCALE GENOMIC DNA]</scope>
    <source>
        <strain evidence="2 3">Red1</strain>
        <plasmid evidence="3">Plasmid pGSUB1</plasmid>
    </source>
</reference>
<evidence type="ECO:0000256" key="1">
    <source>
        <dbReference type="SAM" id="MobiDB-lite"/>
    </source>
</evidence>
<organism evidence="2 3">
    <name type="scientific">Geoalkalibacter subterraneus</name>
    <dbReference type="NCBI Taxonomy" id="483547"/>
    <lineage>
        <taxon>Bacteria</taxon>
        <taxon>Pseudomonadati</taxon>
        <taxon>Thermodesulfobacteriota</taxon>
        <taxon>Desulfuromonadia</taxon>
        <taxon>Desulfuromonadales</taxon>
        <taxon>Geoalkalibacteraceae</taxon>
        <taxon>Geoalkalibacter</taxon>
    </lineage>
</organism>
<dbReference type="HOGENOM" id="CLU_062408_0_0_7"/>
<dbReference type="EMBL" id="CP010312">
    <property type="protein sequence ID" value="AJF08122.1"/>
    <property type="molecule type" value="Genomic_DNA"/>
</dbReference>
<geneLocation type="plasmid" evidence="2 3">
    <name>pGSUB1</name>
</geneLocation>
<dbReference type="Proteomes" id="UP000035036">
    <property type="component" value="Plasmid pGSUB1"/>
</dbReference>
<sequence>MQQASLNFGAGAEGTPMAQPSSLRMEETLEFSLIQTKKRIIAQAEKLPAWSNDSRAIPNEIVRSEVFGMAVKGVKREWMVNHEVRCWKGNRILFTGETLDQRDLDVWLAVLHFFRDKDLYHPLYLTAGDILDVLGKSKGKNNYERLKESMRRLKKVTIEIISDFRHFAGGFITSFDYDFSRKKYKVMIDPGMAKLFALEFTRIEWPVRRTIKGDLARWLHCYINSHDATVKEPSKIHLGKIKELARISPERPLNKVRFDVHSAMESLKNMGIVCWYEIDSNLLKFARSN</sequence>
<evidence type="ECO:0008006" key="4">
    <source>
        <dbReference type="Google" id="ProtNLM"/>
    </source>
</evidence>
<dbReference type="KEGG" id="gsb:GSUB_16560"/>
<feature type="region of interest" description="Disordered" evidence="1">
    <location>
        <begin position="1"/>
        <end position="21"/>
    </location>
</feature>
<gene>
    <name evidence="2" type="ORF">GSUB_16560</name>
</gene>
<keyword evidence="2" id="KW-0614">Plasmid</keyword>
<dbReference type="Pfam" id="PF07042">
    <property type="entry name" value="TrfA"/>
    <property type="match status" value="1"/>
</dbReference>